<dbReference type="Pfam" id="PF13844">
    <property type="entry name" value="Glyco_transf_41"/>
    <property type="match status" value="2"/>
</dbReference>
<dbReference type="EC" id="2.4.1.255" evidence="3"/>
<evidence type="ECO:0000256" key="4">
    <source>
        <dbReference type="ARBA" id="ARBA00022676"/>
    </source>
</evidence>
<dbReference type="InterPro" id="IPR029489">
    <property type="entry name" value="OGT/SEC/SPY_C"/>
</dbReference>
<name>A0A318JQX7_9BURK</name>
<accession>A0A318JQX7</accession>
<proteinExistence type="inferred from homology"/>
<dbReference type="SMART" id="SM00028">
    <property type="entry name" value="TPR"/>
    <property type="match status" value="9"/>
</dbReference>
<dbReference type="OrthoDB" id="101857at2"/>
<keyword evidence="6" id="KW-0677">Repeat</keyword>
<evidence type="ECO:0000256" key="5">
    <source>
        <dbReference type="ARBA" id="ARBA00022679"/>
    </source>
</evidence>
<comment type="caution">
    <text evidence="11">The sequence shown here is derived from an EMBL/GenBank/DDBJ whole genome shotgun (WGS) entry which is preliminary data.</text>
</comment>
<evidence type="ECO:0000256" key="6">
    <source>
        <dbReference type="ARBA" id="ARBA00022737"/>
    </source>
</evidence>
<protein>
    <recommendedName>
        <fullName evidence="3">protein O-GlcNAc transferase</fullName>
        <ecNumber evidence="3">2.4.1.255</ecNumber>
    </recommendedName>
</protein>
<keyword evidence="12" id="KW-1185">Reference proteome</keyword>
<dbReference type="SUPFAM" id="SSF48452">
    <property type="entry name" value="TPR-like"/>
    <property type="match status" value="1"/>
</dbReference>
<dbReference type="Pfam" id="PF13432">
    <property type="entry name" value="TPR_16"/>
    <property type="match status" value="1"/>
</dbReference>
<dbReference type="InterPro" id="IPR051939">
    <property type="entry name" value="Glycosyltr_41/O-GlcNAc_trsf"/>
</dbReference>
<dbReference type="Gene3D" id="1.25.40.10">
    <property type="entry name" value="Tetratricopeptide repeat domain"/>
    <property type="match status" value="4"/>
</dbReference>
<feature type="repeat" description="TPR" evidence="8">
    <location>
        <begin position="332"/>
        <end position="365"/>
    </location>
</feature>
<dbReference type="AlphaFoldDB" id="A0A318JQX7"/>
<feature type="repeat" description="TPR" evidence="8">
    <location>
        <begin position="61"/>
        <end position="94"/>
    </location>
</feature>
<evidence type="ECO:0000256" key="2">
    <source>
        <dbReference type="ARBA" id="ARBA00005386"/>
    </source>
</evidence>
<evidence type="ECO:0000256" key="9">
    <source>
        <dbReference type="SAM" id="MobiDB-lite"/>
    </source>
</evidence>
<dbReference type="Pfam" id="PF00515">
    <property type="entry name" value="TPR_1"/>
    <property type="match status" value="1"/>
</dbReference>
<evidence type="ECO:0000256" key="1">
    <source>
        <dbReference type="ARBA" id="ARBA00004922"/>
    </source>
</evidence>
<dbReference type="SUPFAM" id="SSF81901">
    <property type="entry name" value="HCP-like"/>
    <property type="match status" value="1"/>
</dbReference>
<dbReference type="Gene3D" id="3.40.50.2000">
    <property type="entry name" value="Glycogen Phosphorylase B"/>
    <property type="match status" value="1"/>
</dbReference>
<feature type="domain" description="O-GlcNAc transferase C-terminal" evidence="10">
    <location>
        <begin position="652"/>
        <end position="815"/>
    </location>
</feature>
<sequence length="864" mass="95792">MSQHVSPASPDGKIAEITAGEALEQAIQQLLQLAQAAIVAGNLPHAIAHYKLILENIPGRPDANYELGKLLASSGSADESLVYLEAAIQGDPQRTEYWDTYIEVLNLFGDAEIVRQAMDLRASVFQGEQAAEAGNLQPEPALPVTESPAPVNASSPKHIAGNAAELNKLSLLYEQANFKEVERHARKLIQKNARDGIAWRFLGLVLLSSARLEEAEQALWKSLELLPDDAVAHFNYALASVKNKKLDIAEAHYRKALDLDNKMLAAYNNLANLLRATGKLAEAEACLRKLLMQAPDFAVASFNLVGILRERKMFPQALELAQQALTKFPAMAEAHHALGSVLSLMDRDDEALPYLQRAIELNPKLADAYNNIGSIYLDKKDFTTARPYFEKALEIDPKLSNAHRCLGQICISLDSDIDMAEQHFRRAIRFGKNETEANTCLLFCLSETGKLDSQELFQEHLNYSARYELPLKPHWPTHQNSKVKDRVLRVGFVSGDFHNHAVATFAIPVLDYLSRIATLELYAYDNNEVEDEVTREMRGYFKYWRKINKIDDTTVVEQILADQVDILCDLSGHTAKNRLMVFAHKPAPIQFSWIGYPGTTGLQAMDYFIGDPFYLPQGQFDHLFTEKIASLPCAAPFLPSPLAPSVEALPALSNGYISFGSFNRLSKVNAVTIQAWSHLLNEVKDSRILMGAMPSGFDKSTLAAAFAANGISPERISYYGRTNVEDYLALYNKIDICLDSFPFNGGTTTHHGLWMGVPTLSIDGSLLASRSAAAILGQVGMQGFLARDLDDFVVRGKYWCDNLESLSAIRMSLRSICESSIKCKPELIAEALDQAMRKMWSGWCDGRAPEAFSIDKSQLKISNS</sequence>
<dbReference type="Pfam" id="PF14559">
    <property type="entry name" value="TPR_19"/>
    <property type="match status" value="1"/>
</dbReference>
<feature type="repeat" description="TPR" evidence="8">
    <location>
        <begin position="366"/>
        <end position="399"/>
    </location>
</feature>
<dbReference type="Pfam" id="PF13181">
    <property type="entry name" value="TPR_8"/>
    <property type="match status" value="1"/>
</dbReference>
<dbReference type="PANTHER" id="PTHR44835">
    <property type="entry name" value="UDP-N-ACETYLGLUCOSAMINE--PEPTIDE N-ACETYLGLUCOSAMINYLTRANSFERASE SPINDLY-RELATED"/>
    <property type="match status" value="1"/>
</dbReference>
<dbReference type="Proteomes" id="UP000247792">
    <property type="component" value="Unassembled WGS sequence"/>
</dbReference>
<dbReference type="EMBL" id="QJKB01000001">
    <property type="protein sequence ID" value="PXX46750.1"/>
    <property type="molecule type" value="Genomic_DNA"/>
</dbReference>
<evidence type="ECO:0000259" key="10">
    <source>
        <dbReference type="Pfam" id="PF13844"/>
    </source>
</evidence>
<keyword evidence="5 11" id="KW-0808">Transferase</keyword>
<dbReference type="Gene3D" id="3.40.50.11380">
    <property type="match status" value="1"/>
</dbReference>
<comment type="similarity">
    <text evidence="2">Belongs to the glycosyltransferase 41 family. O-GlcNAc transferase subfamily.</text>
</comment>
<evidence type="ECO:0000256" key="8">
    <source>
        <dbReference type="PROSITE-ProRule" id="PRU00339"/>
    </source>
</evidence>
<feature type="domain" description="O-GlcNAc transferase C-terminal" evidence="10">
    <location>
        <begin position="475"/>
        <end position="632"/>
    </location>
</feature>
<dbReference type="RefSeq" id="WP_110253201.1">
    <property type="nucleotide sequence ID" value="NZ_QJKB01000001.1"/>
</dbReference>
<dbReference type="PROSITE" id="PS50293">
    <property type="entry name" value="TPR_REGION"/>
    <property type="match status" value="2"/>
</dbReference>
<keyword evidence="4" id="KW-0328">Glycosyltransferase</keyword>
<feature type="region of interest" description="Disordered" evidence="9">
    <location>
        <begin position="135"/>
        <end position="155"/>
    </location>
</feature>
<dbReference type="PROSITE" id="PS50005">
    <property type="entry name" value="TPR"/>
    <property type="match status" value="4"/>
</dbReference>
<dbReference type="GO" id="GO:0097363">
    <property type="term" value="F:protein O-acetylglucosaminyltransferase activity"/>
    <property type="evidence" value="ECO:0007669"/>
    <property type="project" value="UniProtKB-EC"/>
</dbReference>
<comment type="pathway">
    <text evidence="1">Protein modification; protein glycosylation.</text>
</comment>
<evidence type="ECO:0000313" key="11">
    <source>
        <dbReference type="EMBL" id="PXX46750.1"/>
    </source>
</evidence>
<organism evidence="11 12">
    <name type="scientific">Undibacterium pigrum</name>
    <dbReference type="NCBI Taxonomy" id="401470"/>
    <lineage>
        <taxon>Bacteria</taxon>
        <taxon>Pseudomonadati</taxon>
        <taxon>Pseudomonadota</taxon>
        <taxon>Betaproteobacteria</taxon>
        <taxon>Burkholderiales</taxon>
        <taxon>Oxalobacteraceae</taxon>
        <taxon>Undibacterium</taxon>
    </lineage>
</organism>
<gene>
    <name evidence="11" type="ORF">DFR42_101325</name>
</gene>
<reference evidence="11 12" key="1">
    <citation type="submission" date="2018-05" db="EMBL/GenBank/DDBJ databases">
        <title>Genomic Encyclopedia of Type Strains, Phase IV (KMG-IV): sequencing the most valuable type-strain genomes for metagenomic binning, comparative biology and taxonomic classification.</title>
        <authorList>
            <person name="Goeker M."/>
        </authorList>
    </citation>
    <scope>NUCLEOTIDE SEQUENCE [LARGE SCALE GENOMIC DNA]</scope>
    <source>
        <strain evidence="11 12">DSM 19792</strain>
    </source>
</reference>
<keyword evidence="7 8" id="KW-0802">TPR repeat</keyword>
<dbReference type="InterPro" id="IPR019734">
    <property type="entry name" value="TPR_rpt"/>
</dbReference>
<feature type="repeat" description="TPR" evidence="8">
    <location>
        <begin position="196"/>
        <end position="229"/>
    </location>
</feature>
<dbReference type="PANTHER" id="PTHR44835:SF1">
    <property type="entry name" value="PROTEIN O-GLCNAC TRANSFERASE"/>
    <property type="match status" value="1"/>
</dbReference>
<dbReference type="InterPro" id="IPR011990">
    <property type="entry name" value="TPR-like_helical_dom_sf"/>
</dbReference>
<evidence type="ECO:0000256" key="7">
    <source>
        <dbReference type="ARBA" id="ARBA00022803"/>
    </source>
</evidence>
<evidence type="ECO:0000313" key="12">
    <source>
        <dbReference type="Proteomes" id="UP000247792"/>
    </source>
</evidence>
<evidence type="ECO:0000256" key="3">
    <source>
        <dbReference type="ARBA" id="ARBA00011970"/>
    </source>
</evidence>